<keyword evidence="14" id="KW-0378">Hydrolase</keyword>
<dbReference type="Pfam" id="PF01477">
    <property type="entry name" value="PLAT"/>
    <property type="match status" value="1"/>
</dbReference>
<evidence type="ECO:0000256" key="26">
    <source>
        <dbReference type="RuleBase" id="RU004262"/>
    </source>
</evidence>
<comment type="similarity">
    <text evidence="4 26">Belongs to the AB hydrolase superfamily. Lipase family.</text>
</comment>
<keyword evidence="16" id="KW-0442">Lipid degradation</keyword>
<evidence type="ECO:0000256" key="5">
    <source>
        <dbReference type="ARBA" id="ARBA00013181"/>
    </source>
</evidence>
<dbReference type="InterPro" id="IPR000734">
    <property type="entry name" value="TAG_lipase"/>
</dbReference>
<evidence type="ECO:0000256" key="13">
    <source>
        <dbReference type="ARBA" id="ARBA00022729"/>
    </source>
</evidence>
<dbReference type="InterPro" id="IPR016272">
    <property type="entry name" value="Lipase_LIPH"/>
</dbReference>
<dbReference type="PRINTS" id="PR00822">
    <property type="entry name" value="LIPOLIPASE"/>
</dbReference>
<evidence type="ECO:0000256" key="17">
    <source>
        <dbReference type="ARBA" id="ARBA00023074"/>
    </source>
</evidence>
<keyword evidence="20" id="KW-1015">Disulfide bond</keyword>
<gene>
    <name evidence="29" type="primary">LOC109090420</name>
</gene>
<evidence type="ECO:0000256" key="18">
    <source>
        <dbReference type="ARBA" id="ARBA00023098"/>
    </source>
</evidence>
<dbReference type="GO" id="GO:0005886">
    <property type="term" value="C:plasma membrane"/>
    <property type="evidence" value="ECO:0007669"/>
    <property type="project" value="UniProtKB-SubCell"/>
</dbReference>
<comment type="catalytic activity">
    <reaction evidence="1">
        <text>a triacylglycerol + H2O = a diacylglycerol + a fatty acid + H(+)</text>
        <dbReference type="Rhea" id="RHEA:12044"/>
        <dbReference type="ChEBI" id="CHEBI:15377"/>
        <dbReference type="ChEBI" id="CHEBI:15378"/>
        <dbReference type="ChEBI" id="CHEBI:17855"/>
        <dbReference type="ChEBI" id="CHEBI:18035"/>
        <dbReference type="ChEBI" id="CHEBI:28868"/>
        <dbReference type="EC" id="3.1.1.34"/>
    </reaction>
</comment>
<keyword evidence="22" id="KW-0850">VLDL</keyword>
<dbReference type="FunFam" id="3.40.50.1820:FF:000031">
    <property type="entry name" value="Lipoprotein lipase"/>
    <property type="match status" value="1"/>
</dbReference>
<evidence type="ECO:0000256" key="14">
    <source>
        <dbReference type="ARBA" id="ARBA00022801"/>
    </source>
</evidence>
<keyword evidence="7" id="KW-1003">Cell membrane</keyword>
<feature type="active site" description="Nucleophile" evidence="23">
    <location>
        <position position="163"/>
    </location>
</feature>
<evidence type="ECO:0000256" key="3">
    <source>
        <dbReference type="ARBA" id="ARBA00004498"/>
    </source>
</evidence>
<dbReference type="PANTHER" id="PTHR11610">
    <property type="entry name" value="LIPASE"/>
    <property type="match status" value="1"/>
</dbReference>
<keyword evidence="13 27" id="KW-0732">Signal</keyword>
<evidence type="ECO:0000256" key="25">
    <source>
        <dbReference type="PROSITE-ProRule" id="PRU00152"/>
    </source>
</evidence>
<evidence type="ECO:0000256" key="11">
    <source>
        <dbReference type="ARBA" id="ARBA00022674"/>
    </source>
</evidence>
<dbReference type="GO" id="GO:0034185">
    <property type="term" value="F:apolipoprotein binding"/>
    <property type="evidence" value="ECO:0007669"/>
    <property type="project" value="TreeGrafter"/>
</dbReference>
<dbReference type="Gene3D" id="2.60.60.20">
    <property type="entry name" value="PLAT/LH2 domain"/>
    <property type="match status" value="1"/>
</dbReference>
<feature type="chain" id="PRO_5040194789" description="Lipoprotein lipase" evidence="27">
    <location>
        <begin position="19"/>
        <end position="532"/>
    </location>
</feature>
<dbReference type="KEGG" id="ccar:109090420"/>
<dbReference type="GO" id="GO:0046872">
    <property type="term" value="F:metal ion binding"/>
    <property type="evidence" value="ECO:0007669"/>
    <property type="project" value="UniProtKB-KW"/>
</dbReference>
<evidence type="ECO:0000256" key="12">
    <source>
        <dbReference type="ARBA" id="ARBA00022723"/>
    </source>
</evidence>
<evidence type="ECO:0000256" key="21">
    <source>
        <dbReference type="ARBA" id="ARBA00023180"/>
    </source>
</evidence>
<feature type="signal peptide" evidence="27">
    <location>
        <begin position="1"/>
        <end position="18"/>
    </location>
</feature>
<evidence type="ECO:0000256" key="20">
    <source>
        <dbReference type="ARBA" id="ARBA00023157"/>
    </source>
</evidence>
<dbReference type="InterPro" id="IPR002330">
    <property type="entry name" value="Lipo_Lipase"/>
</dbReference>
<dbReference type="SUPFAM" id="SSF49723">
    <property type="entry name" value="Lipase/lipooxygenase domain (PLAT/LH2 domain)"/>
    <property type="match status" value="1"/>
</dbReference>
<dbReference type="GO" id="GO:0004465">
    <property type="term" value="F:lipoprotein lipase activity"/>
    <property type="evidence" value="ECO:0007669"/>
    <property type="project" value="UniProtKB-EC"/>
</dbReference>
<protein>
    <recommendedName>
        <fullName evidence="6">Lipoprotein lipase</fullName>
        <ecNumber evidence="5">3.1.1.34</ecNumber>
    </recommendedName>
</protein>
<dbReference type="CDD" id="cd00707">
    <property type="entry name" value="Pancreat_lipase_like"/>
    <property type="match status" value="1"/>
</dbReference>
<feature type="active site" description="Charge relay system" evidence="23">
    <location>
        <position position="187"/>
    </location>
</feature>
<dbReference type="AlphaFoldDB" id="A0A9Q9ZVA0"/>
<keyword evidence="8" id="KW-0162">Chylomicron</keyword>
<keyword evidence="18" id="KW-0443">Lipid metabolism</keyword>
<dbReference type="Proteomes" id="UP001155660">
    <property type="component" value="Chromosome B2"/>
</dbReference>
<accession>A0A9Q9ZVA0</accession>
<dbReference type="InterPro" id="IPR033906">
    <property type="entry name" value="Lipase_N"/>
</dbReference>
<dbReference type="SUPFAM" id="SSF53474">
    <property type="entry name" value="alpha/beta-Hydrolases"/>
    <property type="match status" value="1"/>
</dbReference>
<keyword evidence="17" id="KW-0944">Nitration</keyword>
<dbReference type="GeneID" id="109090420"/>
<feature type="binding site" evidence="24">
    <location>
        <position position="201"/>
    </location>
    <ligand>
        <name>Ca(2+)</name>
        <dbReference type="ChEBI" id="CHEBI:29108"/>
    </ligand>
</feature>
<proteinExistence type="inferred from homology"/>
<evidence type="ECO:0000256" key="27">
    <source>
        <dbReference type="SAM" id="SignalP"/>
    </source>
</evidence>
<dbReference type="GO" id="GO:0016042">
    <property type="term" value="P:lipid catabolic process"/>
    <property type="evidence" value="ECO:0007669"/>
    <property type="project" value="UniProtKB-KW"/>
</dbReference>
<comment type="caution">
    <text evidence="25">Lacks conserved residue(s) required for the propagation of feature annotation.</text>
</comment>
<organism evidence="29">
    <name type="scientific">Cyprinus carpio</name>
    <name type="common">Common carp</name>
    <dbReference type="NCBI Taxonomy" id="7962"/>
    <lineage>
        <taxon>Eukaryota</taxon>
        <taxon>Metazoa</taxon>
        <taxon>Chordata</taxon>
        <taxon>Craniata</taxon>
        <taxon>Vertebrata</taxon>
        <taxon>Euteleostomi</taxon>
        <taxon>Actinopterygii</taxon>
        <taxon>Neopterygii</taxon>
        <taxon>Teleostei</taxon>
        <taxon>Ostariophysi</taxon>
        <taxon>Cypriniformes</taxon>
        <taxon>Cyprinidae</taxon>
        <taxon>Cyprininae</taxon>
        <taxon>Cyprinus</taxon>
    </lineage>
</organism>
<evidence type="ECO:0000256" key="8">
    <source>
        <dbReference type="ARBA" id="ARBA00022513"/>
    </source>
</evidence>
<dbReference type="InterPro" id="IPR001024">
    <property type="entry name" value="PLAT/LH2_dom"/>
</dbReference>
<evidence type="ECO:0000256" key="10">
    <source>
        <dbReference type="ARBA" id="ARBA00022530"/>
    </source>
</evidence>
<dbReference type="PANTHER" id="PTHR11610:SF3">
    <property type="entry name" value="LIPOPROTEIN LIPASE"/>
    <property type="match status" value="1"/>
</dbReference>
<evidence type="ECO:0000256" key="19">
    <source>
        <dbReference type="ARBA" id="ARBA00023136"/>
    </source>
</evidence>
<dbReference type="EC" id="3.1.1.34" evidence="5"/>
<dbReference type="GO" id="GO:0034372">
    <property type="term" value="P:very-low-density lipoprotein particle remodeling"/>
    <property type="evidence" value="ECO:0007669"/>
    <property type="project" value="TreeGrafter"/>
</dbReference>
<dbReference type="PRINTS" id="PR00821">
    <property type="entry name" value="TAGLIPASE"/>
</dbReference>
<keyword evidence="29" id="KW-0449">Lipoprotein</keyword>
<dbReference type="GO" id="GO:0042627">
    <property type="term" value="C:chylomicron"/>
    <property type="evidence" value="ECO:0007669"/>
    <property type="project" value="UniProtKB-KW"/>
</dbReference>
<evidence type="ECO:0000256" key="24">
    <source>
        <dbReference type="PIRSR" id="PIRSR000865-2"/>
    </source>
</evidence>
<evidence type="ECO:0000256" key="1">
    <source>
        <dbReference type="ARBA" id="ARBA00000137"/>
    </source>
</evidence>
<dbReference type="InterPro" id="IPR036392">
    <property type="entry name" value="PLAT/LH2_dom_sf"/>
</dbReference>
<keyword evidence="9" id="KW-0964">Secreted</keyword>
<evidence type="ECO:0000256" key="15">
    <source>
        <dbReference type="ARBA" id="ARBA00022837"/>
    </source>
</evidence>
<dbReference type="RefSeq" id="XP_042575005.1">
    <property type="nucleotide sequence ID" value="XM_042719071.1"/>
</dbReference>
<keyword evidence="11" id="KW-0358">Heparin-binding</keyword>
<feature type="binding site" evidence="24">
    <location>
        <position position="206"/>
    </location>
    <ligand>
        <name>Ca(2+)</name>
        <dbReference type="ChEBI" id="CHEBI:29108"/>
    </ligand>
</feature>
<keyword evidence="12 24" id="KW-0479">Metal-binding</keyword>
<keyword evidence="21" id="KW-0325">Glycoprotein</keyword>
<dbReference type="PROSITE" id="PS50095">
    <property type="entry name" value="PLAT"/>
    <property type="match status" value="1"/>
</dbReference>
<evidence type="ECO:0000256" key="4">
    <source>
        <dbReference type="ARBA" id="ARBA00010701"/>
    </source>
</evidence>
<dbReference type="SMART" id="SM00308">
    <property type="entry name" value="LH2"/>
    <property type="match status" value="1"/>
</dbReference>
<evidence type="ECO:0000256" key="16">
    <source>
        <dbReference type="ARBA" id="ARBA00022963"/>
    </source>
</evidence>
<evidence type="ECO:0000256" key="6">
    <source>
        <dbReference type="ARBA" id="ARBA00018617"/>
    </source>
</evidence>
<evidence type="ECO:0000313" key="29">
    <source>
        <dbReference type="RefSeq" id="XP_042575005.1"/>
    </source>
</evidence>
<dbReference type="GO" id="GO:0034361">
    <property type="term" value="C:very-low-density lipoprotein particle"/>
    <property type="evidence" value="ECO:0007669"/>
    <property type="project" value="UniProtKB-KW"/>
</dbReference>
<keyword evidence="19" id="KW-0472">Membrane</keyword>
<evidence type="ECO:0000256" key="2">
    <source>
        <dbReference type="ARBA" id="ARBA00004296"/>
    </source>
</evidence>
<comment type="subcellular location">
    <subcellularLocation>
        <location evidence="2">Cell membrane</location>
        <topology evidence="2">Peripheral membrane protein</topology>
        <orientation evidence="2">Extracellular side</orientation>
    </subcellularLocation>
    <subcellularLocation>
        <location evidence="3">Secreted</location>
        <location evidence="3">Extracellular space</location>
        <location evidence="3">Extracellular matrix</location>
    </subcellularLocation>
</comment>
<dbReference type="OrthoDB" id="199913at2759"/>
<keyword evidence="10" id="KW-0272">Extracellular matrix</keyword>
<evidence type="ECO:0000259" key="28">
    <source>
        <dbReference type="PROSITE" id="PS50095"/>
    </source>
</evidence>
<feature type="domain" description="PLAT" evidence="28">
    <location>
        <begin position="345"/>
        <end position="466"/>
    </location>
</feature>
<sequence>MGTESFWLLLIGFSLIASEPISNSTQVFASNSSELTGDYSDIQSKFSIRNPEFPDEDLCYLVPGQRDSISDCNFKNDSQTFLIIHGWSVAGLFESWVYKLVSALFEREPSANVIVVDWLDRANKHYPKSAENTRLVGADVAKFVNWLEEMDYPLERVHLLGYSLGAHVAGVAGNLTNNKVNRITGLDPAGPSFENAESLRRLSPDDASFVDVLHTNTRGSPDLSIGIQRPVGHVDIYPNGGTFQPGCNIQNTMKLIATYGIYNMDQIVKCSHERSIHLFIDSLVNRAYQSWAYRCSSRDAFNKGLCLSCRKNRCNKLGYGVNKIRRARSAKMYLKTRDMMPFRVFHYQIKLHLFSDKNMTLLEQPMKVSLFGTTDERDDIAVTVPSMSTNSTVSFLLTSDKDIGELLMLSLHWEKDSYLYSFFSTNQFMIRKMRIKSGETQSKLIFRPKEGEFVSLVQGGDAVVFVKSSETPQSRRQQRQHRLKHHGSFFKQSINDATADMSKEPALLHNESTEIMTETTAQVNTTNALRFY</sequence>
<feature type="active site" description="Charge relay system" evidence="23">
    <location>
        <position position="272"/>
    </location>
</feature>
<dbReference type="Pfam" id="PF00151">
    <property type="entry name" value="Lipase"/>
    <property type="match status" value="1"/>
</dbReference>
<dbReference type="InterPro" id="IPR013818">
    <property type="entry name" value="Lipase"/>
</dbReference>
<name>A0A9Q9ZVA0_CYPCA</name>
<evidence type="ECO:0000256" key="23">
    <source>
        <dbReference type="PIRSR" id="PIRSR000865-1"/>
    </source>
</evidence>
<keyword evidence="15 24" id="KW-0106">Calcium</keyword>
<evidence type="ECO:0000256" key="9">
    <source>
        <dbReference type="ARBA" id="ARBA00022525"/>
    </source>
</evidence>
<evidence type="ECO:0000256" key="7">
    <source>
        <dbReference type="ARBA" id="ARBA00022475"/>
    </source>
</evidence>
<reference evidence="29" key="1">
    <citation type="submission" date="2025-08" db="UniProtKB">
        <authorList>
            <consortium name="RefSeq"/>
        </authorList>
    </citation>
    <scope>IDENTIFICATION</scope>
    <source>
        <tissue evidence="29">Muscle</tissue>
    </source>
</reference>
<dbReference type="GO" id="GO:0008201">
    <property type="term" value="F:heparin binding"/>
    <property type="evidence" value="ECO:0007669"/>
    <property type="project" value="UniProtKB-KW"/>
</dbReference>
<dbReference type="PIRSF" id="PIRSF000865">
    <property type="entry name" value="Lipoprotein_lipase_LIPH"/>
    <property type="match status" value="1"/>
</dbReference>
<evidence type="ECO:0000256" key="22">
    <source>
        <dbReference type="ARBA" id="ARBA00023313"/>
    </source>
</evidence>
<dbReference type="Gene3D" id="3.40.50.1820">
    <property type="entry name" value="alpha/beta hydrolase"/>
    <property type="match status" value="1"/>
</dbReference>
<dbReference type="InterPro" id="IPR029058">
    <property type="entry name" value="AB_hydrolase_fold"/>
</dbReference>